<name>A0A9W7LGM8_HIBTR</name>
<sequence length="86" mass="9692">MHPINSVLVARMLPNTAAAASSVDGFQSEGGMPFGTLWRFIYAGCSCFFVLFAGMMSRFFNAAALPLRKNKLLLFFLWFKNSINFW</sequence>
<protein>
    <submittedName>
        <fullName evidence="2">Uncharacterized protein</fullName>
    </submittedName>
</protein>
<evidence type="ECO:0000313" key="3">
    <source>
        <dbReference type="Proteomes" id="UP001165190"/>
    </source>
</evidence>
<keyword evidence="3" id="KW-1185">Reference proteome</keyword>
<dbReference type="OrthoDB" id="1733757at2759"/>
<proteinExistence type="predicted"/>
<keyword evidence="1" id="KW-1133">Transmembrane helix</keyword>
<reference evidence="2" key="1">
    <citation type="submission" date="2023-05" db="EMBL/GenBank/DDBJ databases">
        <title>Genome and transcriptome analyses reveal genes involved in the formation of fine ridges on petal epidermal cells in Hibiscus trionum.</title>
        <authorList>
            <person name="Koshimizu S."/>
            <person name="Masuda S."/>
            <person name="Ishii T."/>
            <person name="Shirasu K."/>
            <person name="Hoshino A."/>
            <person name="Arita M."/>
        </authorList>
    </citation>
    <scope>NUCLEOTIDE SEQUENCE</scope>
    <source>
        <strain evidence="2">Hamamatsu line</strain>
    </source>
</reference>
<dbReference type="EMBL" id="BSYR01000003">
    <property type="protein sequence ID" value="GMI64263.1"/>
    <property type="molecule type" value="Genomic_DNA"/>
</dbReference>
<evidence type="ECO:0000313" key="2">
    <source>
        <dbReference type="EMBL" id="GMI64263.1"/>
    </source>
</evidence>
<accession>A0A9W7LGM8</accession>
<keyword evidence="1" id="KW-0812">Transmembrane</keyword>
<feature type="transmembrane region" description="Helical" evidence="1">
    <location>
        <begin position="40"/>
        <end position="60"/>
    </location>
</feature>
<dbReference type="AlphaFoldDB" id="A0A9W7LGM8"/>
<organism evidence="2 3">
    <name type="scientific">Hibiscus trionum</name>
    <name type="common">Flower of an hour</name>
    <dbReference type="NCBI Taxonomy" id="183268"/>
    <lineage>
        <taxon>Eukaryota</taxon>
        <taxon>Viridiplantae</taxon>
        <taxon>Streptophyta</taxon>
        <taxon>Embryophyta</taxon>
        <taxon>Tracheophyta</taxon>
        <taxon>Spermatophyta</taxon>
        <taxon>Magnoliopsida</taxon>
        <taxon>eudicotyledons</taxon>
        <taxon>Gunneridae</taxon>
        <taxon>Pentapetalae</taxon>
        <taxon>rosids</taxon>
        <taxon>malvids</taxon>
        <taxon>Malvales</taxon>
        <taxon>Malvaceae</taxon>
        <taxon>Malvoideae</taxon>
        <taxon>Hibiscus</taxon>
    </lineage>
</organism>
<gene>
    <name evidence="2" type="ORF">HRI_000095600</name>
</gene>
<dbReference type="Proteomes" id="UP001165190">
    <property type="component" value="Unassembled WGS sequence"/>
</dbReference>
<keyword evidence="1" id="KW-0472">Membrane</keyword>
<comment type="caution">
    <text evidence="2">The sequence shown here is derived from an EMBL/GenBank/DDBJ whole genome shotgun (WGS) entry which is preliminary data.</text>
</comment>
<evidence type="ECO:0000256" key="1">
    <source>
        <dbReference type="SAM" id="Phobius"/>
    </source>
</evidence>